<gene>
    <name evidence="7" type="ORF">PQU95_17370</name>
</gene>
<accession>A0ABT5J2A9</accession>
<evidence type="ECO:0000256" key="6">
    <source>
        <dbReference type="SAM" id="Phobius"/>
    </source>
</evidence>
<dbReference type="Proteomes" id="UP001219956">
    <property type="component" value="Unassembled WGS sequence"/>
</dbReference>
<keyword evidence="5 6" id="KW-0472">Membrane</keyword>
<reference evidence="7 8" key="1">
    <citation type="submission" date="2023-01" db="EMBL/GenBank/DDBJ databases">
        <title>Novel species of the genus Vogesella isolated from rivers.</title>
        <authorList>
            <person name="Lu H."/>
        </authorList>
    </citation>
    <scope>NUCLEOTIDE SEQUENCE [LARGE SCALE GENOMIC DNA]</scope>
    <source>
        <strain evidence="7 8">DC21W</strain>
    </source>
</reference>
<evidence type="ECO:0000313" key="8">
    <source>
        <dbReference type="Proteomes" id="UP001219956"/>
    </source>
</evidence>
<keyword evidence="2" id="KW-1003">Cell membrane</keyword>
<keyword evidence="4 6" id="KW-1133">Transmembrane helix</keyword>
<name>A0ABT5J2A9_9NEIS</name>
<evidence type="ECO:0000313" key="7">
    <source>
        <dbReference type="EMBL" id="MDC7718975.1"/>
    </source>
</evidence>
<feature type="transmembrane region" description="Helical" evidence="6">
    <location>
        <begin position="38"/>
        <end position="55"/>
    </location>
</feature>
<comment type="caution">
    <text evidence="7">The sequence shown here is derived from an EMBL/GenBank/DDBJ whole genome shotgun (WGS) entry which is preliminary data.</text>
</comment>
<evidence type="ECO:0000256" key="2">
    <source>
        <dbReference type="ARBA" id="ARBA00022475"/>
    </source>
</evidence>
<organism evidence="7 8">
    <name type="scientific">Vogesella aquatica</name>
    <dbReference type="NCBI Taxonomy" id="2984206"/>
    <lineage>
        <taxon>Bacteria</taxon>
        <taxon>Pseudomonadati</taxon>
        <taxon>Pseudomonadota</taxon>
        <taxon>Betaproteobacteria</taxon>
        <taxon>Neisseriales</taxon>
        <taxon>Chromobacteriaceae</taxon>
        <taxon>Vogesella</taxon>
    </lineage>
</organism>
<keyword evidence="8" id="KW-1185">Reference proteome</keyword>
<comment type="subcellular location">
    <subcellularLocation>
        <location evidence="1">Cell membrane</location>
        <topology evidence="1">Multi-pass membrane protein</topology>
    </subcellularLocation>
</comment>
<keyword evidence="3 6" id="KW-0812">Transmembrane</keyword>
<dbReference type="EMBL" id="JAQQLF010000029">
    <property type="protein sequence ID" value="MDC7718975.1"/>
    <property type="molecule type" value="Genomic_DNA"/>
</dbReference>
<proteinExistence type="predicted"/>
<feature type="transmembrane region" description="Helical" evidence="6">
    <location>
        <begin position="99"/>
        <end position="118"/>
    </location>
</feature>
<dbReference type="InterPro" id="IPR005598">
    <property type="entry name" value="ATP_synth_I"/>
</dbReference>
<evidence type="ECO:0000256" key="1">
    <source>
        <dbReference type="ARBA" id="ARBA00004651"/>
    </source>
</evidence>
<evidence type="ECO:0000256" key="4">
    <source>
        <dbReference type="ARBA" id="ARBA00022989"/>
    </source>
</evidence>
<protein>
    <submittedName>
        <fullName evidence="7">ATP synthase subunit I</fullName>
    </submittedName>
</protein>
<sequence>MTNPDAKRVIRLQVRLTLLAVVISLLVAGATINVPVSALIGGLCAILPALAYVRIAGAMHRVSPAELMRAHYKAEAVKFVLTLLLFGGALAFFKDLSVAGLFGGYIAATSAYWFGLLIKN</sequence>
<evidence type="ECO:0000256" key="5">
    <source>
        <dbReference type="ARBA" id="ARBA00023136"/>
    </source>
</evidence>
<feature type="transmembrane region" description="Helical" evidence="6">
    <location>
        <begin position="12"/>
        <end position="32"/>
    </location>
</feature>
<evidence type="ECO:0000256" key="3">
    <source>
        <dbReference type="ARBA" id="ARBA00022692"/>
    </source>
</evidence>
<dbReference type="RefSeq" id="WP_272753174.1">
    <property type="nucleotide sequence ID" value="NZ_JAQQLF010000029.1"/>
</dbReference>
<dbReference type="Pfam" id="PF03899">
    <property type="entry name" value="ATP-synt_I"/>
    <property type="match status" value="1"/>
</dbReference>
<feature type="transmembrane region" description="Helical" evidence="6">
    <location>
        <begin position="76"/>
        <end position="93"/>
    </location>
</feature>